<evidence type="ECO:0000256" key="3">
    <source>
        <dbReference type="ARBA" id="ARBA00022741"/>
    </source>
</evidence>
<comment type="similarity">
    <text evidence="8">Belongs to the class-I aminoacyl-tRNA synthetase family.</text>
</comment>
<keyword evidence="6 8" id="KW-0030">Aminoacyl-tRNA synthetase</keyword>
<evidence type="ECO:0000256" key="1">
    <source>
        <dbReference type="ARBA" id="ARBA00022490"/>
    </source>
</evidence>
<evidence type="ECO:0000256" key="4">
    <source>
        <dbReference type="ARBA" id="ARBA00022840"/>
    </source>
</evidence>
<dbReference type="InterPro" id="IPR000924">
    <property type="entry name" value="Glu/Gln-tRNA-synth"/>
</dbReference>
<protein>
    <recommendedName>
        <fullName evidence="7">50S ribosomal protein L25</fullName>
    </recommendedName>
</protein>
<dbReference type="InterPro" id="IPR020058">
    <property type="entry name" value="Glu/Gln-tRNA-synth_Ib_cat-dom"/>
</dbReference>
<dbReference type="InterPro" id="IPR020056">
    <property type="entry name" value="Rbsml_bL25/Gln-tRNA_synth_N"/>
</dbReference>
<feature type="domain" description="tRNA synthetases class I (E and Q) anti-codon binding" evidence="11">
    <location>
        <begin position="437"/>
        <end position="509"/>
    </location>
</feature>
<dbReference type="SUPFAM" id="SSF52374">
    <property type="entry name" value="Nucleotidylyl transferase"/>
    <property type="match status" value="1"/>
</dbReference>
<evidence type="ECO:0000259" key="9">
    <source>
        <dbReference type="Pfam" id="PF00749"/>
    </source>
</evidence>
<dbReference type="Pfam" id="PF20974">
    <property type="entry name" value="tRNA-synt_1c_C2"/>
    <property type="match status" value="1"/>
</dbReference>
<dbReference type="InterPro" id="IPR014729">
    <property type="entry name" value="Rossmann-like_a/b/a_fold"/>
</dbReference>
<dbReference type="Pfam" id="PF00749">
    <property type="entry name" value="tRNA-synt_1c"/>
    <property type="match status" value="1"/>
</dbReference>
<keyword evidence="5 8" id="KW-0648">Protein biosynthesis</keyword>
<reference evidence="12" key="1">
    <citation type="submission" date="2024-06" db="EMBL/GenBank/DDBJ databases">
        <title>Diversity, functionality, and evolutionary history of bacterial symbionts in false click beetles (Coleoptera, Throscidae).</title>
        <authorList>
            <person name="Wierz J.C."/>
            <person name="Malm H."/>
            <person name="Kaltenpoth M."/>
            <person name="Engl T."/>
        </authorList>
    </citation>
    <scope>NUCLEOTIDE SEQUENCE</scope>
    <source>
        <strain evidence="12">Tduv</strain>
    </source>
</reference>
<keyword evidence="3 8" id="KW-0547">Nucleotide-binding</keyword>
<feature type="domain" description="Glutamyl/glutaminyl-tRNA synthetase class Ib anti-codon binding" evidence="10">
    <location>
        <begin position="333"/>
        <end position="425"/>
    </location>
</feature>
<dbReference type="PANTHER" id="PTHR43097">
    <property type="entry name" value="GLUTAMINE-TRNA LIGASE"/>
    <property type="match status" value="1"/>
</dbReference>
<dbReference type="InterPro" id="IPR050132">
    <property type="entry name" value="Gln/Glu-tRNA_Ligase"/>
</dbReference>
<dbReference type="Gene3D" id="3.40.50.620">
    <property type="entry name" value="HUPs"/>
    <property type="match status" value="1"/>
</dbReference>
<dbReference type="GO" id="GO:0006425">
    <property type="term" value="P:glutaminyl-tRNA aminoacylation"/>
    <property type="evidence" value="ECO:0007669"/>
    <property type="project" value="TreeGrafter"/>
</dbReference>
<dbReference type="Gene3D" id="2.40.240.10">
    <property type="entry name" value="Ribosomal Protein L25, Chain P"/>
    <property type="match status" value="2"/>
</dbReference>
<evidence type="ECO:0000256" key="5">
    <source>
        <dbReference type="ARBA" id="ARBA00022917"/>
    </source>
</evidence>
<dbReference type="PROSITE" id="PS00178">
    <property type="entry name" value="AA_TRNA_LIGASE_I"/>
    <property type="match status" value="1"/>
</dbReference>
<dbReference type="AlphaFoldDB" id="A0AAU7QRY9"/>
<dbReference type="PRINTS" id="PR00987">
    <property type="entry name" value="TRNASYNTHGLU"/>
</dbReference>
<dbReference type="InterPro" id="IPR011035">
    <property type="entry name" value="Ribosomal_bL25/Gln-tRNA_synth"/>
</dbReference>
<evidence type="ECO:0000256" key="7">
    <source>
        <dbReference type="ARBA" id="ARBA00035479"/>
    </source>
</evidence>
<dbReference type="PANTHER" id="PTHR43097:SF5">
    <property type="entry name" value="GLUTAMATE--TRNA LIGASE"/>
    <property type="match status" value="1"/>
</dbReference>
<dbReference type="EMBL" id="CP157894">
    <property type="protein sequence ID" value="XBT18380.1"/>
    <property type="molecule type" value="Genomic_DNA"/>
</dbReference>
<evidence type="ECO:0000256" key="2">
    <source>
        <dbReference type="ARBA" id="ARBA00022598"/>
    </source>
</evidence>
<evidence type="ECO:0000256" key="6">
    <source>
        <dbReference type="ARBA" id="ARBA00023146"/>
    </source>
</evidence>
<dbReference type="SUPFAM" id="SSF50715">
    <property type="entry name" value="Ribosomal protein L25-like"/>
    <property type="match status" value="1"/>
</dbReference>
<sequence length="526" mass="64594">MVINNFYKKKKYILNFRFAPEPSGYIHLGHIKSLYLNYILSKKNNGNLILRFDDTNPQKSKKKFVKKIIKDLKLLNIKFHKITYASNYFKLLYKYALILIKKKLAYVDFKYKSINKKYKKNIYNIYRQNSIKKNLYYFKNMKNKKYKEGFCVLRAKIKKKYHKNNIFFKDPIMYRIIYKKHYKTKYNWCIYPTYDWAHGQCDLIENISYSLCSQEFEHHKLLYNWYLKKIHKYYYNNNKIIIPKQFEYSRLNINYNLLSKRKINFLIKKNKIKSWNDLRILTLKNLIIRGYTPKIIFNFIKKIGYTKRYSNISINLINNLYKKIINNKSITIMGIINPIKIILINNNKKYIKYNINILKKHNKYIKIFLKKNIYISKKDFYINKNKKYGLSFNKYIRLKNLGIIKIVKIEFNIKNKKINKIYCKIYNNLNNIKIKSTIQWVSNINKYCLKIYYIKEKLFKKKNIGNKKKNKLIKYFNKKSLIKKKIYTNYNINNNNNNIYQFIRIGYYYYNKKKNILFNIIKHKNF</sequence>
<dbReference type="Pfam" id="PF03950">
    <property type="entry name" value="tRNA-synt_1c_C"/>
    <property type="match status" value="1"/>
</dbReference>
<feature type="domain" description="Glutamyl/glutaminyl-tRNA synthetase class Ib catalytic" evidence="9">
    <location>
        <begin position="16"/>
        <end position="323"/>
    </location>
</feature>
<dbReference type="InterPro" id="IPR020059">
    <property type="entry name" value="Glu/Gln-tRNA-synth_Ib_codon-bd"/>
</dbReference>
<keyword evidence="4 8" id="KW-0067">ATP-binding</keyword>
<keyword evidence="2 8" id="KW-0436">Ligase</keyword>
<dbReference type="GO" id="GO:0004819">
    <property type="term" value="F:glutamine-tRNA ligase activity"/>
    <property type="evidence" value="ECO:0007669"/>
    <property type="project" value="TreeGrafter"/>
</dbReference>
<dbReference type="GO" id="GO:0005829">
    <property type="term" value="C:cytosol"/>
    <property type="evidence" value="ECO:0007669"/>
    <property type="project" value="TreeGrafter"/>
</dbReference>
<keyword evidence="1" id="KW-0963">Cytoplasm</keyword>
<evidence type="ECO:0000313" key="12">
    <source>
        <dbReference type="EMBL" id="XBT18380.1"/>
    </source>
</evidence>
<evidence type="ECO:0000259" key="10">
    <source>
        <dbReference type="Pfam" id="PF03950"/>
    </source>
</evidence>
<gene>
    <name evidence="12" type="ORF">ABNO50_00005</name>
</gene>
<proteinExistence type="inferred from homology"/>
<accession>A0AAU7QRY9</accession>
<dbReference type="GO" id="GO:0005524">
    <property type="term" value="F:ATP binding"/>
    <property type="evidence" value="ECO:0007669"/>
    <property type="project" value="UniProtKB-KW"/>
</dbReference>
<name>A0AAU7QRY9_9FLAO</name>
<organism evidence="12">
    <name type="scientific">Candidatus Shikimatogenerans sp. Tduv</name>
    <dbReference type="NCBI Taxonomy" id="3158567"/>
    <lineage>
        <taxon>Bacteria</taxon>
        <taxon>Pseudomonadati</taxon>
        <taxon>Bacteroidota</taxon>
        <taxon>Flavobacteriia</taxon>
        <taxon>Flavobacteriales</taxon>
        <taxon>Candidatus Shikimatogenerans</taxon>
    </lineage>
</organism>
<evidence type="ECO:0000256" key="8">
    <source>
        <dbReference type="RuleBase" id="RU363037"/>
    </source>
</evidence>
<evidence type="ECO:0000259" key="11">
    <source>
        <dbReference type="Pfam" id="PF20974"/>
    </source>
</evidence>
<dbReference type="InterPro" id="IPR001412">
    <property type="entry name" value="aa-tRNA-synth_I_CS"/>
</dbReference>
<dbReference type="InterPro" id="IPR049437">
    <property type="entry name" value="tRNA-synt_1c_C2"/>
</dbReference>